<dbReference type="GO" id="GO:0016491">
    <property type="term" value="F:oxidoreductase activity"/>
    <property type="evidence" value="ECO:0007669"/>
    <property type="project" value="InterPro"/>
</dbReference>
<accession>A0A937F8Z3</accession>
<name>A0A937F8Z3_9BACT</name>
<dbReference type="Pfam" id="PF03358">
    <property type="entry name" value="FMN_red"/>
    <property type="match status" value="1"/>
</dbReference>
<reference evidence="2" key="1">
    <citation type="submission" date="2021-01" db="EMBL/GenBank/DDBJ databases">
        <title>Fulvivirga kasyanovii gen. nov., sp nov., a novel member of the phylum Bacteroidetes isolated from seawater in a mussel farm.</title>
        <authorList>
            <person name="Zhao L.-H."/>
            <person name="Wang Z.-J."/>
        </authorList>
    </citation>
    <scope>NUCLEOTIDE SEQUENCE</scope>
    <source>
        <strain evidence="2">2943</strain>
    </source>
</reference>
<dbReference type="GO" id="GO:0005829">
    <property type="term" value="C:cytosol"/>
    <property type="evidence" value="ECO:0007669"/>
    <property type="project" value="TreeGrafter"/>
</dbReference>
<dbReference type="EMBL" id="JAESIY010000004">
    <property type="protein sequence ID" value="MBL3656218.1"/>
    <property type="molecule type" value="Genomic_DNA"/>
</dbReference>
<feature type="domain" description="NADPH-dependent FMN reductase-like" evidence="1">
    <location>
        <begin position="3"/>
        <end position="141"/>
    </location>
</feature>
<comment type="caution">
    <text evidence="2">The sequence shown here is derived from an EMBL/GenBank/DDBJ whole genome shotgun (WGS) entry which is preliminary data.</text>
</comment>
<dbReference type="Proteomes" id="UP000659388">
    <property type="component" value="Unassembled WGS sequence"/>
</dbReference>
<evidence type="ECO:0000259" key="1">
    <source>
        <dbReference type="Pfam" id="PF03358"/>
    </source>
</evidence>
<dbReference type="InterPro" id="IPR029039">
    <property type="entry name" value="Flavoprotein-like_sf"/>
</dbReference>
<evidence type="ECO:0000313" key="2">
    <source>
        <dbReference type="EMBL" id="MBL3656218.1"/>
    </source>
</evidence>
<dbReference type="InterPro" id="IPR005025">
    <property type="entry name" value="FMN_Rdtase-like_dom"/>
</dbReference>
<dbReference type="GO" id="GO:0010181">
    <property type="term" value="F:FMN binding"/>
    <property type="evidence" value="ECO:0007669"/>
    <property type="project" value="TreeGrafter"/>
</dbReference>
<evidence type="ECO:0000313" key="3">
    <source>
        <dbReference type="Proteomes" id="UP000659388"/>
    </source>
</evidence>
<organism evidence="2 3">
    <name type="scientific">Fulvivirga sediminis</name>
    <dbReference type="NCBI Taxonomy" id="2803949"/>
    <lineage>
        <taxon>Bacteria</taxon>
        <taxon>Pseudomonadati</taxon>
        <taxon>Bacteroidota</taxon>
        <taxon>Cytophagia</taxon>
        <taxon>Cytophagales</taxon>
        <taxon>Fulvivirgaceae</taxon>
        <taxon>Fulvivirga</taxon>
    </lineage>
</organism>
<proteinExistence type="predicted"/>
<keyword evidence="3" id="KW-1185">Reference proteome</keyword>
<sequence length="176" mass="19835">MEKIVIICSTNRADSMSYQISLLYQEVLKEMNVESQILDLKELPSDFAFSALYENSGQNRDFNPFREVMLKSKKFVFVVPEYNGSFPGVLKTFIDGLQFPDSFTDKKCALVGVSAGIQGGGMALSHLTDIFNYCGMHVLAQKPKLSHINEHFQEGSMVNELYSVLIKEQAEKLISF</sequence>
<dbReference type="RefSeq" id="WP_202244008.1">
    <property type="nucleotide sequence ID" value="NZ_JAESIY010000004.1"/>
</dbReference>
<dbReference type="Gene3D" id="3.40.50.360">
    <property type="match status" value="1"/>
</dbReference>
<dbReference type="PANTHER" id="PTHR30543:SF21">
    <property type="entry name" value="NAD(P)H-DEPENDENT FMN REDUCTASE LOT6"/>
    <property type="match status" value="1"/>
</dbReference>
<dbReference type="SUPFAM" id="SSF52218">
    <property type="entry name" value="Flavoproteins"/>
    <property type="match status" value="1"/>
</dbReference>
<protein>
    <submittedName>
        <fullName evidence="2">NAD(P)H-dependent oxidoreductase</fullName>
    </submittedName>
</protein>
<dbReference type="AlphaFoldDB" id="A0A937F8Z3"/>
<dbReference type="PANTHER" id="PTHR30543">
    <property type="entry name" value="CHROMATE REDUCTASE"/>
    <property type="match status" value="1"/>
</dbReference>
<gene>
    <name evidence="2" type="ORF">JL102_08755</name>
</gene>
<dbReference type="InterPro" id="IPR050712">
    <property type="entry name" value="NAD(P)H-dep_reductase"/>
</dbReference>